<dbReference type="EC" id="2.3.2.27" evidence="3"/>
<dbReference type="Gene3D" id="3.30.40.10">
    <property type="entry name" value="Zinc/RING finger domain, C3HC4 (zinc finger)"/>
    <property type="match status" value="1"/>
</dbReference>
<comment type="catalytic activity">
    <reaction evidence="1">
        <text>S-ubiquitinyl-[E2 ubiquitin-conjugating enzyme]-L-cysteine + [acceptor protein]-L-lysine = [E2 ubiquitin-conjugating enzyme]-L-cysteine + N(6)-ubiquitinyl-[acceptor protein]-L-lysine.</text>
        <dbReference type="EC" id="2.3.2.27"/>
    </reaction>
</comment>
<dbReference type="GO" id="GO:0016567">
    <property type="term" value="P:protein ubiquitination"/>
    <property type="evidence" value="ECO:0007669"/>
    <property type="project" value="TreeGrafter"/>
</dbReference>
<keyword evidence="6" id="KW-0479">Metal-binding</keyword>
<dbReference type="GO" id="GO:0016020">
    <property type="term" value="C:membrane"/>
    <property type="evidence" value="ECO:0007669"/>
    <property type="project" value="UniProtKB-SubCell"/>
</dbReference>
<evidence type="ECO:0000256" key="4">
    <source>
        <dbReference type="ARBA" id="ARBA00022679"/>
    </source>
</evidence>
<evidence type="ECO:0000256" key="7">
    <source>
        <dbReference type="ARBA" id="ARBA00022771"/>
    </source>
</evidence>
<accession>A0A7I8KUA5</accession>
<dbReference type="SMART" id="SM00184">
    <property type="entry name" value="RING"/>
    <property type="match status" value="1"/>
</dbReference>
<feature type="transmembrane region" description="Helical" evidence="14">
    <location>
        <begin position="164"/>
        <end position="184"/>
    </location>
</feature>
<name>A0A7I8KUA5_SPIIN</name>
<protein>
    <recommendedName>
        <fullName evidence="3">RING-type E3 ubiquitin transferase</fullName>
        <ecNumber evidence="3">2.3.2.27</ecNumber>
    </recommendedName>
</protein>
<feature type="transmembrane region" description="Helical" evidence="14">
    <location>
        <begin position="92"/>
        <end position="112"/>
    </location>
</feature>
<evidence type="ECO:0000313" key="17">
    <source>
        <dbReference type="EMBL" id="CAA7401380.1"/>
    </source>
</evidence>
<evidence type="ECO:0000256" key="1">
    <source>
        <dbReference type="ARBA" id="ARBA00000900"/>
    </source>
</evidence>
<evidence type="ECO:0000256" key="14">
    <source>
        <dbReference type="SAM" id="Phobius"/>
    </source>
</evidence>
<dbReference type="EMBL" id="LR743596">
    <property type="protein sequence ID" value="CAA2625401.1"/>
    <property type="molecule type" value="Genomic_DNA"/>
</dbReference>
<comment type="subcellular location">
    <subcellularLocation>
        <location evidence="2">Membrane</location>
        <topology evidence="2">Multi-pass membrane protein</topology>
    </subcellularLocation>
</comment>
<evidence type="ECO:0000313" key="18">
    <source>
        <dbReference type="Proteomes" id="UP000663760"/>
    </source>
</evidence>
<keyword evidence="4" id="KW-0808">Transferase</keyword>
<keyword evidence="18" id="KW-1185">Reference proteome</keyword>
<keyword evidence="10 14" id="KW-1133">Transmembrane helix</keyword>
<feature type="transmembrane region" description="Helical" evidence="14">
    <location>
        <begin position="196"/>
        <end position="214"/>
    </location>
</feature>
<sequence>MSTAAGSSEPLLRAGSASRRNRLAALLERATGRRGASTLVRETAAMQLEERRIHWGYSRPVVALDIVWNLAFAVAAAVTLASTTGERPNVLIRLWVAGYALQCVVHATLVWVEYRRRTRRRRSVEDGGQEVTDSEGNESEEEEDLRGDPLLGRRRRWARMAKRCESLNTVVSFLWWTVGFYWVVSGGETLLQNAPKLYWLAVVFLAFDVFFAILCVALACVIGIALCCCLPCIIAILYAVAGQEGASDADINILPKYRFVQLCTNEEKESAEAGRMIPMGTNGGEQTHEQLLLQEDAECCICLTAYEDGTELHALPCNHHFHSTCIIRWLRINATCPLCKYNILKGSE</sequence>
<evidence type="ECO:0000256" key="3">
    <source>
        <dbReference type="ARBA" id="ARBA00012483"/>
    </source>
</evidence>
<dbReference type="PROSITE" id="PS50089">
    <property type="entry name" value="ZF_RING_2"/>
    <property type="match status" value="1"/>
</dbReference>
<dbReference type="SUPFAM" id="SSF57850">
    <property type="entry name" value="RING/U-box"/>
    <property type="match status" value="1"/>
</dbReference>
<dbReference type="OrthoDB" id="8062037at2759"/>
<dbReference type="GO" id="GO:0008270">
    <property type="term" value="F:zinc ion binding"/>
    <property type="evidence" value="ECO:0007669"/>
    <property type="project" value="UniProtKB-KW"/>
</dbReference>
<feature type="transmembrane region" description="Helical" evidence="14">
    <location>
        <begin position="61"/>
        <end position="80"/>
    </location>
</feature>
<dbReference type="GO" id="GO:0000325">
    <property type="term" value="C:plant-type vacuole"/>
    <property type="evidence" value="ECO:0007669"/>
    <property type="project" value="TreeGrafter"/>
</dbReference>
<dbReference type="PANTHER" id="PTHR45977:SF11">
    <property type="entry name" value="E3 UBIQUITIN PROTEIN LIGASE RIE1"/>
    <property type="match status" value="1"/>
</dbReference>
<keyword evidence="7 12" id="KW-0863">Zinc-finger</keyword>
<keyword evidence="5 14" id="KW-0812">Transmembrane</keyword>
<dbReference type="GO" id="GO:0006511">
    <property type="term" value="P:ubiquitin-dependent protein catabolic process"/>
    <property type="evidence" value="ECO:0007669"/>
    <property type="project" value="TreeGrafter"/>
</dbReference>
<dbReference type="Proteomes" id="UP000663760">
    <property type="component" value="Chromosome 9"/>
</dbReference>
<dbReference type="PANTHER" id="PTHR45977">
    <property type="entry name" value="TARGET OF ERK KINASE MPK-1"/>
    <property type="match status" value="1"/>
</dbReference>
<evidence type="ECO:0000256" key="11">
    <source>
        <dbReference type="ARBA" id="ARBA00023136"/>
    </source>
</evidence>
<gene>
    <name evidence="16" type="ORF">SI7747_09011168</name>
    <name evidence="17" type="ORF">SI8410_09012058</name>
</gene>
<evidence type="ECO:0000313" key="16">
    <source>
        <dbReference type="EMBL" id="CAA2625401.1"/>
    </source>
</evidence>
<feature type="region of interest" description="Disordered" evidence="13">
    <location>
        <begin position="125"/>
        <end position="146"/>
    </location>
</feature>
<reference evidence="17" key="1">
    <citation type="submission" date="2020-02" db="EMBL/GenBank/DDBJ databases">
        <authorList>
            <person name="Scholz U."/>
            <person name="Mascher M."/>
            <person name="Fiebig A."/>
        </authorList>
    </citation>
    <scope>NUCLEOTIDE SEQUENCE</scope>
</reference>
<evidence type="ECO:0000256" key="8">
    <source>
        <dbReference type="ARBA" id="ARBA00022786"/>
    </source>
</evidence>
<evidence type="ECO:0000256" key="10">
    <source>
        <dbReference type="ARBA" id="ARBA00022989"/>
    </source>
</evidence>
<evidence type="ECO:0000259" key="15">
    <source>
        <dbReference type="PROSITE" id="PS50089"/>
    </source>
</evidence>
<dbReference type="GO" id="GO:0061630">
    <property type="term" value="F:ubiquitin protein ligase activity"/>
    <property type="evidence" value="ECO:0007669"/>
    <property type="project" value="UniProtKB-EC"/>
</dbReference>
<evidence type="ECO:0000256" key="2">
    <source>
        <dbReference type="ARBA" id="ARBA00004141"/>
    </source>
</evidence>
<evidence type="ECO:0000256" key="12">
    <source>
        <dbReference type="PROSITE-ProRule" id="PRU00175"/>
    </source>
</evidence>
<evidence type="ECO:0000256" key="13">
    <source>
        <dbReference type="SAM" id="MobiDB-lite"/>
    </source>
</evidence>
<evidence type="ECO:0000256" key="5">
    <source>
        <dbReference type="ARBA" id="ARBA00022692"/>
    </source>
</evidence>
<feature type="domain" description="RING-type" evidence="15">
    <location>
        <begin position="299"/>
        <end position="340"/>
    </location>
</feature>
<evidence type="ECO:0000256" key="9">
    <source>
        <dbReference type="ARBA" id="ARBA00022833"/>
    </source>
</evidence>
<dbReference type="InterPro" id="IPR013083">
    <property type="entry name" value="Znf_RING/FYVE/PHD"/>
</dbReference>
<dbReference type="EMBL" id="LR746272">
    <property type="protein sequence ID" value="CAA7401380.1"/>
    <property type="molecule type" value="Genomic_DNA"/>
</dbReference>
<keyword evidence="9" id="KW-0862">Zinc</keyword>
<evidence type="ECO:0000256" key="6">
    <source>
        <dbReference type="ARBA" id="ARBA00022723"/>
    </source>
</evidence>
<dbReference type="FunFam" id="3.30.40.10:FF:000391">
    <property type="entry name" value="E3 ubiquitin protein ligase RIE1"/>
    <property type="match status" value="1"/>
</dbReference>
<keyword evidence="8" id="KW-0833">Ubl conjugation pathway</keyword>
<organism evidence="17 18">
    <name type="scientific">Spirodela intermedia</name>
    <name type="common">Intermediate duckweed</name>
    <dbReference type="NCBI Taxonomy" id="51605"/>
    <lineage>
        <taxon>Eukaryota</taxon>
        <taxon>Viridiplantae</taxon>
        <taxon>Streptophyta</taxon>
        <taxon>Embryophyta</taxon>
        <taxon>Tracheophyta</taxon>
        <taxon>Spermatophyta</taxon>
        <taxon>Magnoliopsida</taxon>
        <taxon>Liliopsida</taxon>
        <taxon>Araceae</taxon>
        <taxon>Lemnoideae</taxon>
        <taxon>Spirodela</taxon>
    </lineage>
</organism>
<feature type="transmembrane region" description="Helical" evidence="14">
    <location>
        <begin position="221"/>
        <end position="241"/>
    </location>
</feature>
<dbReference type="InterPro" id="IPR001841">
    <property type="entry name" value="Znf_RING"/>
</dbReference>
<dbReference type="AlphaFoldDB" id="A0A7I8KUA5"/>
<keyword evidence="11 14" id="KW-0472">Membrane</keyword>
<proteinExistence type="predicted"/>
<feature type="compositionally biased region" description="Acidic residues" evidence="13">
    <location>
        <begin position="132"/>
        <end position="145"/>
    </location>
</feature>
<dbReference type="Pfam" id="PF13639">
    <property type="entry name" value="zf-RING_2"/>
    <property type="match status" value="1"/>
</dbReference>